<evidence type="ECO:0000256" key="10">
    <source>
        <dbReference type="SAM" id="MobiDB-lite"/>
    </source>
</evidence>
<evidence type="ECO:0000256" key="4">
    <source>
        <dbReference type="ARBA" id="ARBA00023015"/>
    </source>
</evidence>
<feature type="domain" description="Dof-type" evidence="11">
    <location>
        <begin position="180"/>
        <end position="234"/>
    </location>
</feature>
<evidence type="ECO:0000256" key="6">
    <source>
        <dbReference type="ARBA" id="ARBA00023163"/>
    </source>
</evidence>
<dbReference type="PROSITE" id="PS50884">
    <property type="entry name" value="ZF_DOF_2"/>
    <property type="match status" value="1"/>
</dbReference>
<keyword evidence="5 8" id="KW-0238">DNA-binding</keyword>
<evidence type="ECO:0000256" key="9">
    <source>
        <dbReference type="RuleBase" id="RU369094"/>
    </source>
</evidence>
<dbReference type="PANTHER" id="PTHR31992:SF306">
    <property type="entry name" value="DOF ZINC FINGER PROTEIN DOF5.6"/>
    <property type="match status" value="1"/>
</dbReference>
<evidence type="ECO:0000256" key="7">
    <source>
        <dbReference type="ARBA" id="ARBA00023242"/>
    </source>
</evidence>
<evidence type="ECO:0000313" key="13">
    <source>
        <dbReference type="Proteomes" id="UP001472677"/>
    </source>
</evidence>
<comment type="subcellular location">
    <subcellularLocation>
        <location evidence="8 9">Nucleus</location>
    </subcellularLocation>
</comment>
<reference evidence="12 13" key="1">
    <citation type="journal article" date="2024" name="G3 (Bethesda)">
        <title>Genome assembly of Hibiscus sabdariffa L. provides insights into metabolisms of medicinal natural products.</title>
        <authorList>
            <person name="Kim T."/>
        </authorList>
    </citation>
    <scope>NUCLEOTIDE SEQUENCE [LARGE SCALE GENOMIC DNA]</scope>
    <source>
        <strain evidence="12">TK-2024</strain>
        <tissue evidence="12">Old leaves</tissue>
    </source>
</reference>
<keyword evidence="3 9" id="KW-0862">Zinc</keyword>
<keyword evidence="13" id="KW-1185">Reference proteome</keyword>
<keyword evidence="4 9" id="KW-0805">Transcription regulation</keyword>
<keyword evidence="6 9" id="KW-0804">Transcription</keyword>
<name>A0ABR2CPR8_9ROSI</name>
<dbReference type="EMBL" id="JBBPBM010000048">
    <property type="protein sequence ID" value="KAK8521465.1"/>
    <property type="molecule type" value="Genomic_DNA"/>
</dbReference>
<evidence type="ECO:0000256" key="2">
    <source>
        <dbReference type="ARBA" id="ARBA00022771"/>
    </source>
</evidence>
<evidence type="ECO:0000256" key="5">
    <source>
        <dbReference type="ARBA" id="ARBA00023125"/>
    </source>
</evidence>
<dbReference type="PROSITE" id="PS01361">
    <property type="entry name" value="ZF_DOF_1"/>
    <property type="match status" value="1"/>
</dbReference>
<protein>
    <recommendedName>
        <fullName evidence="9">Dof zinc finger protein</fullName>
    </recommendedName>
</protein>
<evidence type="ECO:0000256" key="1">
    <source>
        <dbReference type="ARBA" id="ARBA00022723"/>
    </source>
</evidence>
<dbReference type="PROSITE" id="PS51257">
    <property type="entry name" value="PROKAR_LIPOPROTEIN"/>
    <property type="match status" value="1"/>
</dbReference>
<gene>
    <name evidence="12" type="ORF">V6N12_005368</name>
</gene>
<feature type="compositionally biased region" description="Polar residues" evidence="10">
    <location>
        <begin position="237"/>
        <end position="257"/>
    </location>
</feature>
<feature type="region of interest" description="Disordered" evidence="10">
    <location>
        <begin position="229"/>
        <end position="268"/>
    </location>
</feature>
<evidence type="ECO:0000256" key="3">
    <source>
        <dbReference type="ARBA" id="ARBA00022833"/>
    </source>
</evidence>
<dbReference type="PANTHER" id="PTHR31992">
    <property type="entry name" value="DOF ZINC FINGER PROTEIN DOF1.4-RELATED"/>
    <property type="match status" value="1"/>
</dbReference>
<sequence>MRGAITIRRKARDKVGGQQNLFFACRRSVNGGPNPFWAPQVECSFGMPLSFVSLLTSPQNLPLSIPDVFEPLFPRLGLELGLSLSNTIPALHLLVKFSSHSPSFSLLAITIFKAEALCIFGIQLLATICYLMSLRVCVDSSDWLQGAESEIDSSSLSGDMLTCSRPLVERRLRPPHDQALKCPRCESTHTKFCYYNNYSLSQPRYFCKTCRRYWTKGGTLRNIPVGGGCRKNKKAASKTSSGQQPSSNIAVGSSTAHDPSPTHRHLSNFPEMHLNNVLATHAMGGSGYNSLLENPMPVDFMESKLEAIVGSSRKYDFMGNGTELGMVGGVGLCSPYGMSLGLDGNGNGNGGTFMDSCQRMMIPYDAVAIANEDVKPNNKLLSLNWKDQGYSDAIAGEDNFGYINSLGSWSSGFPTSEKLNKAALIW</sequence>
<dbReference type="InterPro" id="IPR045174">
    <property type="entry name" value="Dof"/>
</dbReference>
<keyword evidence="1 9" id="KW-0479">Metal-binding</keyword>
<dbReference type="Proteomes" id="UP001472677">
    <property type="component" value="Unassembled WGS sequence"/>
</dbReference>
<organism evidence="12 13">
    <name type="scientific">Hibiscus sabdariffa</name>
    <name type="common">roselle</name>
    <dbReference type="NCBI Taxonomy" id="183260"/>
    <lineage>
        <taxon>Eukaryota</taxon>
        <taxon>Viridiplantae</taxon>
        <taxon>Streptophyta</taxon>
        <taxon>Embryophyta</taxon>
        <taxon>Tracheophyta</taxon>
        <taxon>Spermatophyta</taxon>
        <taxon>Magnoliopsida</taxon>
        <taxon>eudicotyledons</taxon>
        <taxon>Gunneridae</taxon>
        <taxon>Pentapetalae</taxon>
        <taxon>rosids</taxon>
        <taxon>malvids</taxon>
        <taxon>Malvales</taxon>
        <taxon>Malvaceae</taxon>
        <taxon>Malvoideae</taxon>
        <taxon>Hibiscus</taxon>
    </lineage>
</organism>
<dbReference type="Pfam" id="PF02701">
    <property type="entry name" value="Zn_ribbon_Dof"/>
    <property type="match status" value="1"/>
</dbReference>
<keyword evidence="2 8" id="KW-0863">Zinc-finger</keyword>
<comment type="function">
    <text evidence="9">Transcription factor that binds specifically to a 5'-AA[AG]G-3' consensus core sequence.</text>
</comment>
<evidence type="ECO:0000256" key="8">
    <source>
        <dbReference type="PROSITE-ProRule" id="PRU00071"/>
    </source>
</evidence>
<proteinExistence type="predicted"/>
<keyword evidence="7 8" id="KW-0539">Nucleus</keyword>
<evidence type="ECO:0000313" key="12">
    <source>
        <dbReference type="EMBL" id="KAK8521465.1"/>
    </source>
</evidence>
<comment type="caution">
    <text evidence="12">The sequence shown here is derived from an EMBL/GenBank/DDBJ whole genome shotgun (WGS) entry which is preliminary data.</text>
</comment>
<dbReference type="InterPro" id="IPR003851">
    <property type="entry name" value="Znf_Dof"/>
</dbReference>
<accession>A0ABR2CPR8</accession>
<evidence type="ECO:0000259" key="11">
    <source>
        <dbReference type="PROSITE" id="PS50884"/>
    </source>
</evidence>